<reference evidence="9 10" key="1">
    <citation type="submission" date="2020-07" db="EMBL/GenBank/DDBJ databases">
        <title>Genomic Encyclopedia of Archaeal and Bacterial Type Strains, Phase II (KMG-II): from individual species to whole genera.</title>
        <authorList>
            <person name="Goeker M."/>
        </authorList>
    </citation>
    <scope>NUCLEOTIDE SEQUENCE [LARGE SCALE GENOMIC DNA]</scope>
    <source>
        <strain evidence="9 10">DSM 21226</strain>
    </source>
</reference>
<gene>
    <name evidence="9" type="ORF">BDD16_001841</name>
</gene>
<evidence type="ECO:0000313" key="10">
    <source>
        <dbReference type="Proteomes" id="UP000518288"/>
    </source>
</evidence>
<evidence type="ECO:0000313" key="9">
    <source>
        <dbReference type="EMBL" id="NYG32855.1"/>
    </source>
</evidence>
<evidence type="ECO:0000259" key="8">
    <source>
        <dbReference type="Pfam" id="PF26607"/>
    </source>
</evidence>
<dbReference type="AlphaFoldDB" id="A0A7Y9R0A6"/>
<evidence type="ECO:0000259" key="7">
    <source>
        <dbReference type="Pfam" id="PF00082"/>
    </source>
</evidence>
<dbReference type="Gene3D" id="2.120.10.70">
    <property type="entry name" value="Fucose-specific lectin"/>
    <property type="match status" value="2"/>
</dbReference>
<accession>A0A7Y9R0A6</accession>
<evidence type="ECO:0000256" key="3">
    <source>
        <dbReference type="ARBA" id="ARBA00022801"/>
    </source>
</evidence>
<dbReference type="InterPro" id="IPR036852">
    <property type="entry name" value="Peptidase_S8/S53_dom_sf"/>
</dbReference>
<feature type="region of interest" description="Disordered" evidence="6">
    <location>
        <begin position="103"/>
        <end position="122"/>
    </location>
</feature>
<organism evidence="9 10">
    <name type="scientific">Sphaerotilus montanus</name>
    <dbReference type="NCBI Taxonomy" id="522889"/>
    <lineage>
        <taxon>Bacteria</taxon>
        <taxon>Pseudomonadati</taxon>
        <taxon>Pseudomonadota</taxon>
        <taxon>Betaproteobacteria</taxon>
        <taxon>Burkholderiales</taxon>
        <taxon>Sphaerotilaceae</taxon>
        <taxon>Sphaerotilus</taxon>
    </lineage>
</organism>
<dbReference type="Gene3D" id="3.40.50.200">
    <property type="entry name" value="Peptidase S8/S53 domain"/>
    <property type="match status" value="1"/>
</dbReference>
<dbReference type="GO" id="GO:0004252">
    <property type="term" value="F:serine-type endopeptidase activity"/>
    <property type="evidence" value="ECO:0007669"/>
    <property type="project" value="UniProtKB-UniRule"/>
</dbReference>
<protein>
    <recommendedName>
        <fullName evidence="11">Peptidase S8/S53 domain-containing protein</fullName>
    </recommendedName>
</protein>
<dbReference type="EMBL" id="JACCFH010000001">
    <property type="protein sequence ID" value="NYG32855.1"/>
    <property type="molecule type" value="Genomic_DNA"/>
</dbReference>
<keyword evidence="2 5" id="KW-0645">Protease</keyword>
<feature type="active site" description="Charge relay system" evidence="5">
    <location>
        <position position="454"/>
    </location>
</feature>
<dbReference type="Pfam" id="PF26607">
    <property type="entry name" value="DUF8189"/>
    <property type="match status" value="1"/>
</dbReference>
<dbReference type="PRINTS" id="PR00723">
    <property type="entry name" value="SUBTILISIN"/>
</dbReference>
<dbReference type="CDD" id="cd22954">
    <property type="entry name" value="PLL_lectin"/>
    <property type="match status" value="1"/>
</dbReference>
<evidence type="ECO:0000256" key="4">
    <source>
        <dbReference type="ARBA" id="ARBA00022825"/>
    </source>
</evidence>
<feature type="active site" description="Charge relay system" evidence="5">
    <location>
        <position position="238"/>
    </location>
</feature>
<dbReference type="PROSITE" id="PS51892">
    <property type="entry name" value="SUBTILASE"/>
    <property type="match status" value="1"/>
</dbReference>
<dbReference type="SUPFAM" id="SSF89372">
    <property type="entry name" value="Fucose-specific lectin"/>
    <property type="match status" value="2"/>
</dbReference>
<evidence type="ECO:0000256" key="6">
    <source>
        <dbReference type="SAM" id="MobiDB-lite"/>
    </source>
</evidence>
<feature type="compositionally biased region" description="Low complexity" evidence="6">
    <location>
        <begin position="15"/>
        <end position="30"/>
    </location>
</feature>
<name>A0A7Y9R0A6_9BURK</name>
<dbReference type="InterPro" id="IPR023828">
    <property type="entry name" value="Peptidase_S8_Ser-AS"/>
</dbReference>
<dbReference type="InterPro" id="IPR015500">
    <property type="entry name" value="Peptidase_S8_subtilisin-rel"/>
</dbReference>
<keyword evidence="10" id="KW-1185">Reference proteome</keyword>
<dbReference type="GO" id="GO:0006508">
    <property type="term" value="P:proteolysis"/>
    <property type="evidence" value="ECO:0007669"/>
    <property type="project" value="UniProtKB-KW"/>
</dbReference>
<dbReference type="PANTHER" id="PTHR43806:SF11">
    <property type="entry name" value="CEREVISIN-RELATED"/>
    <property type="match status" value="1"/>
</dbReference>
<evidence type="ECO:0000256" key="5">
    <source>
        <dbReference type="PROSITE-ProRule" id="PRU01240"/>
    </source>
</evidence>
<evidence type="ECO:0000256" key="1">
    <source>
        <dbReference type="ARBA" id="ARBA00011073"/>
    </source>
</evidence>
<dbReference type="InterPro" id="IPR050131">
    <property type="entry name" value="Peptidase_S8_subtilisin-like"/>
</dbReference>
<feature type="domain" description="Peptidase S8/S53" evidence="7">
    <location>
        <begin position="229"/>
        <end position="502"/>
    </location>
</feature>
<sequence length="782" mass="82112">MSKTDMPVATMDAGAAGQSMPSSQMSASQGLPQAIPTSTGTETAHGEMPVGVMDSGPTTAGGGQDVRVLVELRAAASTARAMADVAGALPGLAFDSTFDPVPMKASPTASGTRSPGSEADAPTEATIIVRGFVDPAQIEALKADPNVVAVWSDGRIEPFGAVLDVEPASVPDADADTERPLPPPTQLLEGMAVCPIGTCDCAPGTPKGTIGDVAAYLGVNAIWAAGKRGDGIVVGVVDGGIRGNGRPIKAAEAGRPTLGRVIGGFPAADWGTTAAAWSDHGMMCGTDVLGMAPNAQLYDLRISGAASNDATLSVALSAFQWAIDRHQADGTPHVLSNSWGMFQKSWAPDYTTNPNHPFTRKVIEAIDEGILVLFAAGNCGGTCPDGRCGPDSGPGKSIWGANGHPRVMTVGAVNKNEQFVGYSSQGPAALDPNKPDFCSVTHFTGFFTSDSGTSAATPIAAGVVALLKQTRPSLSQDQVKAVLKSTAKDIGPGGFDQHAGSGIIRAGAAFAAVNVPATWKGWESLGGFCTDGVGVSSWAPGRLDTFVVGNDRHLYHKWFNGSWSGWEDLGGNLYSNPAAVSWGPNRIDVFAIGGDHAMWHRWWDGTAWKGWESLGGFCTDGVGVSSWAPGRLDCFVVGNDRHLYHKWFNGAWSGWEDLGGNLYSNPTAVSWGPNRIDVFAIGGDHAMWHRWWDGAAWKGWESLGGFCTDGVGVSSWAPGRLDTFVVGNDRHLYHKWFSGSWSGWEDLGGNLYSNPAAVSWISNRIDVFAIGGDHAMWHRWYD</sequence>
<keyword evidence="3 5" id="KW-0378">Hydrolase</keyword>
<comment type="caution">
    <text evidence="9">The sequence shown here is derived from an EMBL/GenBank/DDBJ whole genome shotgun (WGS) entry which is preliminary data.</text>
</comment>
<dbReference type="RefSeq" id="WP_218897755.1">
    <property type="nucleotide sequence ID" value="NZ_JACCFH010000001.1"/>
</dbReference>
<proteinExistence type="inferred from homology"/>
<dbReference type="PANTHER" id="PTHR43806">
    <property type="entry name" value="PEPTIDASE S8"/>
    <property type="match status" value="1"/>
</dbReference>
<dbReference type="Pfam" id="PF00082">
    <property type="entry name" value="Peptidase_S8"/>
    <property type="match status" value="1"/>
</dbReference>
<keyword evidence="4 5" id="KW-0720">Serine protease</keyword>
<dbReference type="SUPFAM" id="SSF52743">
    <property type="entry name" value="Subtilisin-like"/>
    <property type="match status" value="1"/>
</dbReference>
<comment type="similarity">
    <text evidence="1 5">Belongs to the peptidase S8 family.</text>
</comment>
<evidence type="ECO:0000256" key="2">
    <source>
        <dbReference type="ARBA" id="ARBA00022670"/>
    </source>
</evidence>
<dbReference type="PROSITE" id="PS00138">
    <property type="entry name" value="SUBTILASE_SER"/>
    <property type="match status" value="1"/>
</dbReference>
<feature type="active site" description="Charge relay system" evidence="5">
    <location>
        <position position="280"/>
    </location>
</feature>
<dbReference type="Proteomes" id="UP000518288">
    <property type="component" value="Unassembled WGS sequence"/>
</dbReference>
<dbReference type="InterPro" id="IPR058502">
    <property type="entry name" value="PLL-like_beta-prop"/>
</dbReference>
<dbReference type="InterPro" id="IPR000209">
    <property type="entry name" value="Peptidase_S8/S53_dom"/>
</dbReference>
<evidence type="ECO:0008006" key="11">
    <source>
        <dbReference type="Google" id="ProtNLM"/>
    </source>
</evidence>
<feature type="region of interest" description="Disordered" evidence="6">
    <location>
        <begin position="1"/>
        <end position="59"/>
    </location>
</feature>
<feature type="domain" description="PLL-like beta propeller" evidence="8">
    <location>
        <begin position="515"/>
        <end position="780"/>
    </location>
</feature>